<organism evidence="7 8">
    <name type="scientific">Durio zibethinus</name>
    <name type="common">Durian</name>
    <dbReference type="NCBI Taxonomy" id="66656"/>
    <lineage>
        <taxon>Eukaryota</taxon>
        <taxon>Viridiplantae</taxon>
        <taxon>Streptophyta</taxon>
        <taxon>Embryophyta</taxon>
        <taxon>Tracheophyta</taxon>
        <taxon>Spermatophyta</taxon>
        <taxon>Magnoliopsida</taxon>
        <taxon>eudicotyledons</taxon>
        <taxon>Gunneridae</taxon>
        <taxon>Pentapetalae</taxon>
        <taxon>rosids</taxon>
        <taxon>malvids</taxon>
        <taxon>Malvales</taxon>
        <taxon>Malvaceae</taxon>
        <taxon>Helicteroideae</taxon>
        <taxon>Durio</taxon>
    </lineage>
</organism>
<gene>
    <name evidence="8" type="primary">LOC111310210</name>
</gene>
<keyword evidence="4" id="KW-0968">Cytoplasmic vesicle</keyword>
<dbReference type="Proteomes" id="UP000515121">
    <property type="component" value="Unplaced"/>
</dbReference>
<comment type="subcellular location">
    <subcellularLocation>
        <location evidence="1">Cytoplasmic vesicle</location>
        <location evidence="1">Clathrin-coated vesicle</location>
    </subcellularLocation>
    <subcellularLocation>
        <location evidence="2">Golgi apparatus</location>
    </subcellularLocation>
</comment>
<dbReference type="GO" id="GO:0030125">
    <property type="term" value="C:clathrin vesicle coat"/>
    <property type="evidence" value="ECO:0007669"/>
    <property type="project" value="TreeGrafter"/>
</dbReference>
<dbReference type="InterPro" id="IPR008942">
    <property type="entry name" value="ENTH_VHS"/>
</dbReference>
<reference evidence="8" key="1">
    <citation type="submission" date="2025-08" db="UniProtKB">
        <authorList>
            <consortium name="RefSeq"/>
        </authorList>
    </citation>
    <scope>IDENTIFICATION</scope>
    <source>
        <tissue evidence="8">Fruit stalk</tissue>
    </source>
</reference>
<dbReference type="InterPro" id="IPR013809">
    <property type="entry name" value="ENTH"/>
</dbReference>
<feature type="domain" description="ENTH" evidence="6">
    <location>
        <begin position="26"/>
        <end position="159"/>
    </location>
</feature>
<dbReference type="GO" id="GO:0005768">
    <property type="term" value="C:endosome"/>
    <property type="evidence" value="ECO:0007669"/>
    <property type="project" value="TreeGrafter"/>
</dbReference>
<dbReference type="GO" id="GO:0005794">
    <property type="term" value="C:Golgi apparatus"/>
    <property type="evidence" value="ECO:0007669"/>
    <property type="project" value="UniProtKB-SubCell"/>
</dbReference>
<evidence type="ECO:0000313" key="7">
    <source>
        <dbReference type="Proteomes" id="UP000515121"/>
    </source>
</evidence>
<evidence type="ECO:0000259" key="6">
    <source>
        <dbReference type="PROSITE" id="PS50942"/>
    </source>
</evidence>
<proteinExistence type="predicted"/>
<dbReference type="GO" id="GO:0005886">
    <property type="term" value="C:plasma membrane"/>
    <property type="evidence" value="ECO:0007669"/>
    <property type="project" value="TreeGrafter"/>
</dbReference>
<keyword evidence="7" id="KW-1185">Reference proteome</keyword>
<evidence type="ECO:0000256" key="2">
    <source>
        <dbReference type="ARBA" id="ARBA00004555"/>
    </source>
</evidence>
<dbReference type="SMART" id="SM00273">
    <property type="entry name" value="ENTH"/>
    <property type="match status" value="1"/>
</dbReference>
<dbReference type="OrthoDB" id="4033880at2759"/>
<dbReference type="PANTHER" id="PTHR12276">
    <property type="entry name" value="EPSIN/ENT-RELATED"/>
    <property type="match status" value="1"/>
</dbReference>
<dbReference type="GO" id="GO:0006897">
    <property type="term" value="P:endocytosis"/>
    <property type="evidence" value="ECO:0007669"/>
    <property type="project" value="TreeGrafter"/>
</dbReference>
<dbReference type="GO" id="GO:0005543">
    <property type="term" value="F:phospholipid binding"/>
    <property type="evidence" value="ECO:0007669"/>
    <property type="project" value="TreeGrafter"/>
</dbReference>
<evidence type="ECO:0000256" key="1">
    <source>
        <dbReference type="ARBA" id="ARBA00004132"/>
    </source>
</evidence>
<dbReference type="AlphaFoldDB" id="A0A6P6AK19"/>
<dbReference type="CDD" id="cd03571">
    <property type="entry name" value="ENTH"/>
    <property type="match status" value="1"/>
</dbReference>
<protein>
    <submittedName>
        <fullName evidence="8">Epsin-2-like</fullName>
    </submittedName>
</protein>
<accession>A0A6P6AK19</accession>
<evidence type="ECO:0000256" key="5">
    <source>
        <dbReference type="SAM" id="MobiDB-lite"/>
    </source>
</evidence>
<evidence type="ECO:0000313" key="8">
    <source>
        <dbReference type="RefSeq" id="XP_022765171.1"/>
    </source>
</evidence>
<dbReference type="PROSITE" id="PS50942">
    <property type="entry name" value="ENTH"/>
    <property type="match status" value="1"/>
</dbReference>
<feature type="region of interest" description="Disordered" evidence="5">
    <location>
        <begin position="256"/>
        <end position="276"/>
    </location>
</feature>
<dbReference type="Gene3D" id="1.25.40.90">
    <property type="match status" value="1"/>
</dbReference>
<dbReference type="Pfam" id="PF01417">
    <property type="entry name" value="ENTH"/>
    <property type="match status" value="1"/>
</dbReference>
<keyword evidence="3" id="KW-0333">Golgi apparatus</keyword>
<name>A0A6P6AK19_DURZI</name>
<sequence>MGSLVFHEFKKQASFFFKEKIKTARLALTDVTPVELLTEEATNGNMLSPNACSMSAISRAAFEVDDYWRIVDILHKRLSKFDPKNWRSCYNALVLLEHLLTHGPLRVAEEFQNDKDSIKEMGDFQYIDEKRFNWGLNVRKLSEKTLMLLENESFLKGERARARRLTMGIKGFGSFNQFSSSRDESFKSFTNYGRSNSQNHGEDYFMEFKEKVPSKEGIRITEEDSYNQIKLAPEKQKLNTNQSLEINGDRFNRETEHPFCEDGQQETEESLLSPIM</sequence>
<dbReference type="KEGG" id="dzi:111310210"/>
<evidence type="ECO:0000256" key="3">
    <source>
        <dbReference type="ARBA" id="ARBA00023034"/>
    </source>
</evidence>
<dbReference type="PANTHER" id="PTHR12276:SF113">
    <property type="entry name" value="ENTH_VHS FAMILY PROTEIN"/>
    <property type="match status" value="1"/>
</dbReference>
<evidence type="ECO:0000256" key="4">
    <source>
        <dbReference type="ARBA" id="ARBA00023329"/>
    </source>
</evidence>
<dbReference type="SUPFAM" id="SSF48464">
    <property type="entry name" value="ENTH/VHS domain"/>
    <property type="match status" value="1"/>
</dbReference>
<dbReference type="GO" id="GO:0030276">
    <property type="term" value="F:clathrin binding"/>
    <property type="evidence" value="ECO:0007669"/>
    <property type="project" value="TreeGrafter"/>
</dbReference>
<dbReference type="GeneID" id="111310210"/>
<dbReference type="RefSeq" id="XP_022765171.1">
    <property type="nucleotide sequence ID" value="XM_022909436.1"/>
</dbReference>